<evidence type="ECO:0000256" key="1">
    <source>
        <dbReference type="SAM" id="MobiDB-lite"/>
    </source>
</evidence>
<dbReference type="Proteomes" id="UP001430953">
    <property type="component" value="Unassembled WGS sequence"/>
</dbReference>
<reference evidence="2 3" key="1">
    <citation type="submission" date="2023-03" db="EMBL/GenBank/DDBJ databases">
        <title>High recombination rates correlate with genetic variation in Cardiocondyla obscurior ants.</title>
        <authorList>
            <person name="Errbii M."/>
        </authorList>
    </citation>
    <scope>NUCLEOTIDE SEQUENCE [LARGE SCALE GENOMIC DNA]</scope>
    <source>
        <strain evidence="2">Alpha-2009</strain>
        <tissue evidence="2">Whole body</tissue>
    </source>
</reference>
<accession>A0AAW2G7Z5</accession>
<dbReference type="AlphaFoldDB" id="A0AAW2G7Z5"/>
<feature type="region of interest" description="Disordered" evidence="1">
    <location>
        <begin position="150"/>
        <end position="176"/>
    </location>
</feature>
<proteinExistence type="predicted"/>
<dbReference type="EMBL" id="JADYXP020000005">
    <property type="protein sequence ID" value="KAL0123364.1"/>
    <property type="molecule type" value="Genomic_DNA"/>
</dbReference>
<name>A0AAW2G7Z5_9HYME</name>
<comment type="caution">
    <text evidence="2">The sequence shown here is derived from an EMBL/GenBank/DDBJ whole genome shotgun (WGS) entry which is preliminary data.</text>
</comment>
<organism evidence="2 3">
    <name type="scientific">Cardiocondyla obscurior</name>
    <dbReference type="NCBI Taxonomy" id="286306"/>
    <lineage>
        <taxon>Eukaryota</taxon>
        <taxon>Metazoa</taxon>
        <taxon>Ecdysozoa</taxon>
        <taxon>Arthropoda</taxon>
        <taxon>Hexapoda</taxon>
        <taxon>Insecta</taxon>
        <taxon>Pterygota</taxon>
        <taxon>Neoptera</taxon>
        <taxon>Endopterygota</taxon>
        <taxon>Hymenoptera</taxon>
        <taxon>Apocrita</taxon>
        <taxon>Aculeata</taxon>
        <taxon>Formicoidea</taxon>
        <taxon>Formicidae</taxon>
        <taxon>Myrmicinae</taxon>
        <taxon>Cardiocondyla</taxon>
    </lineage>
</organism>
<evidence type="ECO:0000313" key="3">
    <source>
        <dbReference type="Proteomes" id="UP001430953"/>
    </source>
</evidence>
<protein>
    <submittedName>
        <fullName evidence="2">Uncharacterized protein</fullName>
    </submittedName>
</protein>
<feature type="compositionally biased region" description="Polar residues" evidence="1">
    <location>
        <begin position="163"/>
        <end position="174"/>
    </location>
</feature>
<sequence>MTRINILNAYYYVMSYNKNNIIFSIIVTRFLDNRLIIKLRSVFRSHPPKMLVCTNSAYNRCIEMHWMAELTDERIATMIAPVDFGHAMQRIFSSDANFSAKENIPLLRNALLIANFLTGELSGISTSRRPTSSNLFVSVADIILASPRNSEFPKSSRNKRRNLTNFPSGRQSKNTRPHYERVTPILYTDRFSETKDAAFFIWDTKNYLRLIFKHFFSIFDIFSEYY</sequence>
<evidence type="ECO:0000313" key="2">
    <source>
        <dbReference type="EMBL" id="KAL0123364.1"/>
    </source>
</evidence>
<keyword evidence="3" id="KW-1185">Reference proteome</keyword>
<gene>
    <name evidence="2" type="ORF">PUN28_005715</name>
</gene>